<evidence type="ECO:0000313" key="3">
    <source>
        <dbReference type="EMBL" id="KAF7712928.1"/>
    </source>
</evidence>
<dbReference type="OrthoDB" id="270970at2759"/>
<accession>A0A8J8VWI3</accession>
<dbReference type="Proteomes" id="UP000631181">
    <property type="component" value="Unassembled WGS sequence"/>
</dbReference>
<dbReference type="PANTHER" id="PTHR47052">
    <property type="entry name" value="CONSERVED SERINE PROLINE-RICH PROTEIN (AFU_ORTHOLOGUE AFUA_2G01790)"/>
    <property type="match status" value="1"/>
</dbReference>
<evidence type="ECO:0000259" key="2">
    <source>
        <dbReference type="PROSITE" id="PS50004"/>
    </source>
</evidence>
<dbReference type="InterPro" id="IPR000008">
    <property type="entry name" value="C2_dom"/>
</dbReference>
<dbReference type="SMART" id="SM00239">
    <property type="entry name" value="C2"/>
    <property type="match status" value="1"/>
</dbReference>
<dbReference type="CDD" id="cd08681">
    <property type="entry name" value="C2_fungal_Inn1p-like"/>
    <property type="match status" value="1"/>
</dbReference>
<dbReference type="EMBL" id="WIWV01000142">
    <property type="protein sequence ID" value="KAF7712928.1"/>
    <property type="molecule type" value="Genomic_DNA"/>
</dbReference>
<dbReference type="PROSITE" id="PS50004">
    <property type="entry name" value="C2"/>
    <property type="match status" value="1"/>
</dbReference>
<feature type="domain" description="C2" evidence="2">
    <location>
        <begin position="8"/>
        <end position="126"/>
    </location>
</feature>
<feature type="compositionally biased region" description="Low complexity" evidence="1">
    <location>
        <begin position="769"/>
        <end position="784"/>
    </location>
</feature>
<comment type="caution">
    <text evidence="3">The sequence shown here is derived from an EMBL/GenBank/DDBJ whole genome shotgun (WGS) entry which is preliminary data.</text>
</comment>
<dbReference type="PANTHER" id="PTHR47052:SF3">
    <property type="entry name" value="INGRESSION PROTEIN 1"/>
    <property type="match status" value="1"/>
</dbReference>
<feature type="compositionally biased region" description="Low complexity" evidence="1">
    <location>
        <begin position="171"/>
        <end position="182"/>
    </location>
</feature>
<sequence length="880" mass="96808">MSKLTKINHAAGIFADMSVDGPAIGTLVAIIDRAKNLPNRKTMGKQNPYCAARLGKEAKKTPTDLRGGQTPKWDYELRFTVHESPDYFKLKVSIFNDDKKTDLIGETWIDLQNLIIPGGSQNDHWHPLQCRGKYAGDVRIEMTYYDTRQQDEAVIVKRKEAAEKVQGKAVSSGPTSTGLSGPRTLEKVKRRPLPTDPSGAATHSAPAHRPSTVEHTHSAPAAPQHPQPSRPVAREHPHSIPAPTQLPRPDATTYAQTQHEIPRDMPTYNQVGPNSRTRETNGSIEPYYQDQSSNPTQHAQPMNTTRNNVQSARMSVESPSAHYEPRHVAPSRSHGDFDHVPQSYRSVPEPSLEPMIAPERMTYDRHAQSHNLQGSVVSPQYTANPMTFGHVSTFTPHHSAYVEEPAPLQYSRPTSSSGPVDDFRYHSRALKALPAPRSDPYHPEYATMQPRVEDEEEDALPPPPPVHRSRMAQPPSPTKQHVPHSQPPYTAYSPVYTDNRSPTMPASLVAGYESEERERLYEGQLSRRGSASHLEDEMMIPQPLSGASSSAMVPVATPSYASAAVPSTYDNTIYPLRTSPQPIDDRASTRHRGISQTSDSRMITRKSVSPAPPISRGSSVPFSPDSYDSFNPRSSRSGGGSEPLPAYDTLSQARDTALRSQVEPHRDSDQPIIGDDGREIDPSDHLPTDTWAPEPERKSRKPEVIIRFKHSQRPTSRGNDTARPAGPPRVGFRTPAEHDRASIAYTPSHVHNREPVDRTPPRGERSQESYSSYSNGRGYGQPSPGERPRSSRGSVSPSSGSRSPLYDYHTGPPLPAKVPVSYGAPEYPVVANQAMTGNPGMDALSRELKTIDIGSVGCSPSRAVRKYAPARPSVTMGYAS</sequence>
<dbReference type="AlphaFoldDB" id="A0A8J8VWI3"/>
<feature type="compositionally biased region" description="Basic and acidic residues" evidence="1">
    <location>
        <begin position="323"/>
        <end position="338"/>
    </location>
</feature>
<protein>
    <submittedName>
        <fullName evidence="3">C2 calcium-dependent membrane targeting domain-containing protein</fullName>
    </submittedName>
</protein>
<dbReference type="InterPro" id="IPR052981">
    <property type="entry name" value="Ingression_C2_domain"/>
</dbReference>
<feature type="compositionally biased region" description="Polar residues" evidence="1">
    <location>
        <begin position="267"/>
        <end position="308"/>
    </location>
</feature>
<dbReference type="Pfam" id="PF00168">
    <property type="entry name" value="C2"/>
    <property type="match status" value="1"/>
</dbReference>
<feature type="compositionally biased region" description="Basic and acidic residues" evidence="1">
    <location>
        <begin position="662"/>
        <end position="687"/>
    </location>
</feature>
<feature type="compositionally biased region" description="Low complexity" evidence="1">
    <location>
        <begin position="791"/>
        <end position="804"/>
    </location>
</feature>
<feature type="region of interest" description="Disordered" evidence="1">
    <location>
        <begin position="319"/>
        <end position="338"/>
    </location>
</feature>
<gene>
    <name evidence="3" type="ORF">PECM_001943</name>
</gene>
<feature type="region of interest" description="Disordered" evidence="1">
    <location>
        <begin position="451"/>
        <end position="499"/>
    </location>
</feature>
<feature type="region of interest" description="Disordered" evidence="1">
    <location>
        <begin position="573"/>
        <end position="817"/>
    </location>
</feature>
<feature type="compositionally biased region" description="Basic and acidic residues" evidence="1">
    <location>
        <begin position="694"/>
        <end position="706"/>
    </location>
</feature>
<dbReference type="Gene3D" id="2.60.40.150">
    <property type="entry name" value="C2 domain"/>
    <property type="match status" value="1"/>
</dbReference>
<reference evidence="3" key="1">
    <citation type="journal article" date="2020" name="Front. Microbiol.">
        <title>Gene regulatory networks of Penicillium echinulatum 2HH and Penicillium oxalicum 114-2 inferred by a computational biology approach.</title>
        <authorList>
            <person name="Lenz A.R."/>
            <person name="Galan-Vasquez E."/>
            <person name="Balbinot E."/>
            <person name="De Abreu F.P."/>
            <person name="De Oliveira N.S."/>
            <person name="Da Rosa L.O."/>
            <person name="De Avila E Silva S."/>
            <person name="Camassola M."/>
            <person name="Dillon A.J.P."/>
            <person name="Perez-Rueda E."/>
        </authorList>
    </citation>
    <scope>NUCLEOTIDE SEQUENCE</scope>
    <source>
        <strain evidence="3">S1M29</strain>
    </source>
</reference>
<dbReference type="InterPro" id="IPR035892">
    <property type="entry name" value="C2_domain_sf"/>
</dbReference>
<evidence type="ECO:0000313" key="4">
    <source>
        <dbReference type="Proteomes" id="UP000631181"/>
    </source>
</evidence>
<dbReference type="InterPro" id="IPR037791">
    <property type="entry name" value="C2_fungal_Inn1"/>
</dbReference>
<feature type="compositionally biased region" description="Basic and acidic residues" evidence="1">
    <location>
        <begin position="751"/>
        <end position="767"/>
    </location>
</feature>
<dbReference type="SUPFAM" id="SSF49562">
    <property type="entry name" value="C2 domain (Calcium/lipid-binding domain, CaLB)"/>
    <property type="match status" value="1"/>
</dbReference>
<evidence type="ECO:0000256" key="1">
    <source>
        <dbReference type="SAM" id="MobiDB-lite"/>
    </source>
</evidence>
<organism evidence="3 4">
    <name type="scientific">Penicillium ucsense</name>
    <dbReference type="NCBI Taxonomy" id="2839758"/>
    <lineage>
        <taxon>Eukaryota</taxon>
        <taxon>Fungi</taxon>
        <taxon>Dikarya</taxon>
        <taxon>Ascomycota</taxon>
        <taxon>Pezizomycotina</taxon>
        <taxon>Eurotiomycetes</taxon>
        <taxon>Eurotiomycetidae</taxon>
        <taxon>Eurotiales</taxon>
        <taxon>Aspergillaceae</taxon>
        <taxon>Penicillium</taxon>
    </lineage>
</organism>
<keyword evidence="4" id="KW-1185">Reference proteome</keyword>
<feature type="compositionally biased region" description="Polar residues" evidence="1">
    <location>
        <begin position="616"/>
        <end position="632"/>
    </location>
</feature>
<feature type="region of interest" description="Disordered" evidence="1">
    <location>
        <begin position="163"/>
        <end position="308"/>
    </location>
</feature>
<name>A0A8J8VWI3_9EURO</name>
<proteinExistence type="predicted"/>